<accession>A0AAN0ME98</accession>
<dbReference type="InterPro" id="IPR036852">
    <property type="entry name" value="Peptidase_S8/S53_dom_sf"/>
</dbReference>
<protein>
    <submittedName>
        <fullName evidence="8">S8/S53 family peptidase</fullName>
        <ecNumber evidence="8">3.4.-.-</ecNumber>
    </submittedName>
</protein>
<dbReference type="EMBL" id="CP151767">
    <property type="protein sequence ID" value="WZU66401.2"/>
    <property type="molecule type" value="Genomic_DNA"/>
</dbReference>
<reference evidence="9" key="1">
    <citation type="submission" date="2024-04" db="EMBL/GenBank/DDBJ databases">
        <title>Phylogenomic analyses of a clade within the roseobacter group suggest taxonomic reassignments of species of the genera Aestuariivita, Citreicella, Loktanella, Nautella, Pelagibaca, Ruegeria, Thalassobius, Thiobacimonas and Tropicibacter, and the proposal o.</title>
        <authorList>
            <person name="Jeon C.O."/>
        </authorList>
    </citation>
    <scope>NUCLEOTIDE SEQUENCE [LARGE SCALE GENOMIC DNA]</scope>
    <source>
        <strain evidence="9">SS1-5</strain>
    </source>
</reference>
<keyword evidence="9" id="KW-1185">Reference proteome</keyword>
<dbReference type="PRINTS" id="PR00723">
    <property type="entry name" value="SUBTILISIN"/>
</dbReference>
<evidence type="ECO:0000256" key="1">
    <source>
        <dbReference type="ARBA" id="ARBA00011073"/>
    </source>
</evidence>
<dbReference type="GO" id="GO:0006508">
    <property type="term" value="P:proteolysis"/>
    <property type="evidence" value="ECO:0007669"/>
    <property type="project" value="UniProtKB-KW"/>
</dbReference>
<dbReference type="SUPFAM" id="SSF52743">
    <property type="entry name" value="Subtilisin-like"/>
    <property type="match status" value="1"/>
</dbReference>
<dbReference type="InterPro" id="IPR050131">
    <property type="entry name" value="Peptidase_S8_subtilisin-like"/>
</dbReference>
<evidence type="ECO:0000256" key="2">
    <source>
        <dbReference type="ARBA" id="ARBA00022670"/>
    </source>
</evidence>
<proteinExistence type="inferred from homology"/>
<sequence length="580" mass="63338">MAASEDLKAVDVTNGVDRTGLRVHRPSNPPYHEMRARDRTNIHSTDLSGFADSTGRAYDGSGTTTFVLDKPINTSHPSLQRGPTGNGSVTNESRENTQGYRFEDRENHGTMVASVISGKFNGKRGVAPGTKLIGLTSGNYTNGSPRQEPTAVLPIILGELEKVIEYAEENPNKSVVLNISAVALSTIPVPRQMLERLEAAGVIIVVSAGNWRDVDSGAGAPGYYDNVIDDLYSRFPNVIVVGSGDENTGGRNIDKDSVFNPGIVTVVDKTFGKRNIADGSNSFVNARGTSFSAPLVAGVIQLLQERAISKYGRKFRPEEIRTLLNKTGKKYYYRGNGGAGGRRPDVNHTDGYYRLLDPRALIKAGDRMMRNNNIHVVDVQPDLPETNVNFYGPAERRPRSENDRKRQRIREPLAKGVRDRPVGKPTPPRPRPPGRSRFSTVVKDISRTNPSRRPVWDEDAPSASYISEIFSLSGLTFFRTGKETSRDAARMMLALGVFTVTGASGGVVPLARSESRFDELIDRGVIRYDAEAGTYGVDTSKLTEAEKEDVADYIDSDENLSEDAQDNAMERLGVSDNAAA</sequence>
<dbReference type="InterPro" id="IPR023828">
    <property type="entry name" value="Peptidase_S8_Ser-AS"/>
</dbReference>
<reference evidence="8 9" key="2">
    <citation type="submission" date="2024-08" db="EMBL/GenBank/DDBJ databases">
        <title>Phylogenomic analyses of a clade within the roseobacter group suggest taxonomic reassignments of species of the genera Aestuariivita, Citreicella, Loktanella, Nautella, Pelagibaca, Ruegeria, Thalassobius, Thiobacimonas and Tropicibacter, and the proposal o.</title>
        <authorList>
            <person name="Jeon C.O."/>
        </authorList>
    </citation>
    <scope>NUCLEOTIDE SEQUENCE [LARGE SCALE GENOMIC DNA]</scope>
    <source>
        <strain evidence="8 9">SS1-5</strain>
    </source>
</reference>
<feature type="region of interest" description="Disordered" evidence="6">
    <location>
        <begin position="385"/>
        <end position="440"/>
    </location>
</feature>
<feature type="active site" description="Charge relay system" evidence="5">
    <location>
        <position position="290"/>
    </location>
</feature>
<dbReference type="RefSeq" id="WP_373635451.1">
    <property type="nucleotide sequence ID" value="NZ_CP151767.2"/>
</dbReference>
<dbReference type="Gene3D" id="3.40.50.200">
    <property type="entry name" value="Peptidase S8/S53 domain"/>
    <property type="match status" value="1"/>
</dbReference>
<evidence type="ECO:0000313" key="8">
    <source>
        <dbReference type="EMBL" id="WZU66401.2"/>
    </source>
</evidence>
<dbReference type="PROSITE" id="PS00137">
    <property type="entry name" value="SUBTILASE_HIS"/>
    <property type="match status" value="1"/>
</dbReference>
<comment type="similarity">
    <text evidence="1 5">Belongs to the peptidase S8 family.</text>
</comment>
<feature type="region of interest" description="Disordered" evidence="6">
    <location>
        <begin position="69"/>
        <end position="95"/>
    </location>
</feature>
<dbReference type="InterPro" id="IPR000209">
    <property type="entry name" value="Peptidase_S8/S53_dom"/>
</dbReference>
<dbReference type="InterPro" id="IPR015500">
    <property type="entry name" value="Peptidase_S8_subtilisin-rel"/>
</dbReference>
<keyword evidence="3 5" id="KW-0378">Hydrolase</keyword>
<evidence type="ECO:0000256" key="3">
    <source>
        <dbReference type="ARBA" id="ARBA00022801"/>
    </source>
</evidence>
<dbReference type="KEGG" id="yrh:AABB31_15245"/>
<feature type="active site" description="Charge relay system" evidence="5">
    <location>
        <position position="69"/>
    </location>
</feature>
<dbReference type="EC" id="3.4.-.-" evidence="8"/>
<evidence type="ECO:0000256" key="4">
    <source>
        <dbReference type="ARBA" id="ARBA00022825"/>
    </source>
</evidence>
<feature type="compositionally biased region" description="Acidic residues" evidence="6">
    <location>
        <begin position="551"/>
        <end position="565"/>
    </location>
</feature>
<feature type="region of interest" description="Disordered" evidence="6">
    <location>
        <begin position="548"/>
        <end position="580"/>
    </location>
</feature>
<dbReference type="PROSITE" id="PS00138">
    <property type="entry name" value="SUBTILASE_SER"/>
    <property type="match status" value="1"/>
</dbReference>
<evidence type="ECO:0000256" key="6">
    <source>
        <dbReference type="SAM" id="MobiDB-lite"/>
    </source>
</evidence>
<dbReference type="Proteomes" id="UP001470809">
    <property type="component" value="Chromosome"/>
</dbReference>
<name>A0AAN0ME98_9RHOB</name>
<feature type="compositionally biased region" description="Basic and acidic residues" evidence="6">
    <location>
        <begin position="394"/>
        <end position="422"/>
    </location>
</feature>
<dbReference type="GO" id="GO:0004252">
    <property type="term" value="F:serine-type endopeptidase activity"/>
    <property type="evidence" value="ECO:0007669"/>
    <property type="project" value="UniProtKB-UniRule"/>
</dbReference>
<evidence type="ECO:0000256" key="5">
    <source>
        <dbReference type="PROSITE-ProRule" id="PRU01240"/>
    </source>
</evidence>
<organism evidence="8 9">
    <name type="scientific">Yoonia rhodophyticola</name>
    <dbReference type="NCBI Taxonomy" id="3137370"/>
    <lineage>
        <taxon>Bacteria</taxon>
        <taxon>Pseudomonadati</taxon>
        <taxon>Pseudomonadota</taxon>
        <taxon>Alphaproteobacteria</taxon>
        <taxon>Rhodobacterales</taxon>
        <taxon>Paracoccaceae</taxon>
        <taxon>Yoonia</taxon>
    </lineage>
</organism>
<dbReference type="PROSITE" id="PS51892">
    <property type="entry name" value="SUBTILASE"/>
    <property type="match status" value="1"/>
</dbReference>
<feature type="compositionally biased region" description="Pro residues" evidence="6">
    <location>
        <begin position="424"/>
        <end position="433"/>
    </location>
</feature>
<evidence type="ECO:0000259" key="7">
    <source>
        <dbReference type="Pfam" id="PF00082"/>
    </source>
</evidence>
<dbReference type="CDD" id="cd00306">
    <property type="entry name" value="Peptidases_S8_S53"/>
    <property type="match status" value="1"/>
</dbReference>
<gene>
    <name evidence="8" type="ORF">AABB31_15245</name>
</gene>
<dbReference type="PANTHER" id="PTHR43806">
    <property type="entry name" value="PEPTIDASE S8"/>
    <property type="match status" value="1"/>
</dbReference>
<keyword evidence="4 5" id="KW-0720">Serine protease</keyword>
<feature type="active site" description="Charge relay system" evidence="5">
    <location>
        <position position="108"/>
    </location>
</feature>
<dbReference type="Pfam" id="PF00082">
    <property type="entry name" value="Peptidase_S8"/>
    <property type="match status" value="1"/>
</dbReference>
<dbReference type="PANTHER" id="PTHR43806:SF11">
    <property type="entry name" value="CEREVISIN-RELATED"/>
    <property type="match status" value="1"/>
</dbReference>
<evidence type="ECO:0000313" key="9">
    <source>
        <dbReference type="Proteomes" id="UP001470809"/>
    </source>
</evidence>
<keyword evidence="2 5" id="KW-0645">Protease</keyword>
<dbReference type="AlphaFoldDB" id="A0AAN0ME98"/>
<feature type="domain" description="Peptidase S8/S53" evidence="7">
    <location>
        <begin position="60"/>
        <end position="329"/>
    </location>
</feature>
<dbReference type="InterPro" id="IPR022398">
    <property type="entry name" value="Peptidase_S8_His-AS"/>
</dbReference>